<dbReference type="PATRIC" id="fig|1048260.3.peg.1938"/>
<organism evidence="1 2">
    <name type="scientific">Leptospirillum ferriphilum (strain ML-04)</name>
    <dbReference type="NCBI Taxonomy" id="1048260"/>
    <lineage>
        <taxon>Bacteria</taxon>
        <taxon>Pseudomonadati</taxon>
        <taxon>Nitrospirota</taxon>
        <taxon>Nitrospiria</taxon>
        <taxon>Nitrospirales</taxon>
        <taxon>Nitrospiraceae</taxon>
        <taxon>Leptospirillum</taxon>
    </lineage>
</organism>
<dbReference type="RefSeq" id="WP_014961500.1">
    <property type="nucleotide sequence ID" value="NC_018649.1"/>
</dbReference>
<proteinExistence type="predicted"/>
<evidence type="ECO:0000313" key="1">
    <source>
        <dbReference type="EMBL" id="AFS53995.1"/>
    </source>
</evidence>
<dbReference type="AlphaFoldDB" id="J9ZBQ6"/>
<protein>
    <submittedName>
        <fullName evidence="1">Uncharacterized protein</fullName>
    </submittedName>
</protein>
<dbReference type="KEGG" id="lfi:LFML04_1795"/>
<dbReference type="STRING" id="1048260.LFML04_1795"/>
<name>J9ZBQ6_LEPFM</name>
<dbReference type="HOGENOM" id="CLU_699801_0_0_0"/>
<evidence type="ECO:0000313" key="2">
    <source>
        <dbReference type="Proteomes" id="UP000006177"/>
    </source>
</evidence>
<reference evidence="1 2" key="1">
    <citation type="journal article" date="2011" name="J. Microbiol.">
        <title>Complete genome of Leptospirillum ferriphilum ML-04 provides insight into its physiology and environmental adaptation.</title>
        <authorList>
            <person name="Mi S."/>
            <person name="Song J."/>
            <person name="Lin J."/>
            <person name="Che Y."/>
            <person name="Zheng H."/>
            <person name="Lin J."/>
        </authorList>
    </citation>
    <scope>NUCLEOTIDE SEQUENCE [LARGE SCALE GENOMIC DNA]</scope>
    <source>
        <strain evidence="1 2">ML-04</strain>
    </source>
</reference>
<gene>
    <name evidence="1" type="ordered locus">LFML04_1795</name>
</gene>
<accession>J9ZBQ6</accession>
<dbReference type="Proteomes" id="UP000006177">
    <property type="component" value="Chromosome"/>
</dbReference>
<dbReference type="EMBL" id="CP002919">
    <property type="protein sequence ID" value="AFS53995.1"/>
    <property type="molecule type" value="Genomic_DNA"/>
</dbReference>
<sequence length="394" mass="45685">MIFRSDWDPGFSYPNQRDSLLAVLGKYFSEVIVVTSDRQARECKADIPWPIKGEEWLKKITKKTENLYFLVNFTSINNVFYSDQIICGIAFPWDVDVLPEDYDKILSKMDFFIVPSKFHENILKEKFSQSNIFLVPVFRPKIPSIEKTLNLPVIDVDLSIGKGEISRFMIPFSDIATRERPVFYFSMDDFFQDGFNPLISEWIQYRKDGGIGVLIIKTLYFSKTDNSSKIIFQIINTIYRLMRRNRIFSLNIYVILEELPNLDEVALLNLVDASILHMLGKGLSERILNSLFSGKIFLTIDNPVILPFLPEGYPLVFRGQEENCSFFRSSSYYSMDHSWHIPLEGELSRGLKKFNAMQPQEIKHLESLLANRKKAMSSLDSLPSNFLTFIGYSR</sequence>